<dbReference type="PANTHER" id="PTHR48061:SF2">
    <property type="entry name" value="RECEPTOR LIKE PROTEIN 30-LIKE"/>
    <property type="match status" value="1"/>
</dbReference>
<dbReference type="InterPro" id="IPR032675">
    <property type="entry name" value="LRR_dom_sf"/>
</dbReference>
<dbReference type="Gramene" id="QL07p034173:mrna">
    <property type="protein sequence ID" value="QL07p034173:mrna:CDS:1"/>
    <property type="gene ID" value="QL07p034173"/>
</dbReference>
<keyword evidence="5" id="KW-0677">Repeat</keyword>
<dbReference type="Pfam" id="PF00560">
    <property type="entry name" value="LRR_1"/>
    <property type="match status" value="5"/>
</dbReference>
<dbReference type="Pfam" id="PF12799">
    <property type="entry name" value="LRR_4"/>
    <property type="match status" value="1"/>
</dbReference>
<keyword evidence="8" id="KW-0675">Receptor</keyword>
<dbReference type="PRINTS" id="PR00019">
    <property type="entry name" value="LEURICHRPT"/>
</dbReference>
<dbReference type="GeneID" id="115951946"/>
<dbReference type="FunFam" id="3.80.10.10:FF:001678">
    <property type="entry name" value="Calmodulin-binding receptor kinase CaMRLK"/>
    <property type="match status" value="1"/>
</dbReference>
<dbReference type="InParanoid" id="A0A7N2M5J6"/>
<keyword evidence="2" id="KW-0433">Leucine-rich repeat</keyword>
<proteinExistence type="predicted"/>
<keyword evidence="12" id="KW-1185">Reference proteome</keyword>
<evidence type="ECO:0000256" key="2">
    <source>
        <dbReference type="ARBA" id="ARBA00022614"/>
    </source>
</evidence>
<evidence type="ECO:0000256" key="5">
    <source>
        <dbReference type="ARBA" id="ARBA00022737"/>
    </source>
</evidence>
<evidence type="ECO:0000256" key="3">
    <source>
        <dbReference type="ARBA" id="ARBA00022692"/>
    </source>
</evidence>
<dbReference type="InterPro" id="IPR001611">
    <property type="entry name" value="Leu-rich_rpt"/>
</dbReference>
<dbReference type="SUPFAM" id="SSF52058">
    <property type="entry name" value="L domain-like"/>
    <property type="match status" value="1"/>
</dbReference>
<dbReference type="OMA" id="NICELQT"/>
<keyword evidence="9" id="KW-0325">Glycoprotein</keyword>
<reference evidence="11 12" key="1">
    <citation type="journal article" date="2016" name="G3 (Bethesda)">
        <title>First Draft Assembly and Annotation of the Genome of a California Endemic Oak Quercus lobata Nee (Fagaceae).</title>
        <authorList>
            <person name="Sork V.L."/>
            <person name="Fitz-Gibbon S.T."/>
            <person name="Puiu D."/>
            <person name="Crepeau M."/>
            <person name="Gugger P.F."/>
            <person name="Sherman R."/>
            <person name="Stevens K."/>
            <person name="Langley C.H."/>
            <person name="Pellegrini M."/>
            <person name="Salzberg S.L."/>
        </authorList>
    </citation>
    <scope>NUCLEOTIDE SEQUENCE [LARGE SCALE GENOMIC DNA]</scope>
    <source>
        <strain evidence="11 12">cv. SW786</strain>
    </source>
</reference>
<dbReference type="KEGG" id="qlo:115951946"/>
<dbReference type="EMBL" id="LRBV02000007">
    <property type="status" value="NOT_ANNOTATED_CDS"/>
    <property type="molecule type" value="Genomic_DNA"/>
</dbReference>
<dbReference type="EnsemblPlants" id="QL07p034173:mrna">
    <property type="protein sequence ID" value="QL07p034173:mrna:CDS:1"/>
    <property type="gene ID" value="QL07p034173"/>
</dbReference>
<evidence type="ECO:0000256" key="1">
    <source>
        <dbReference type="ARBA" id="ARBA00004479"/>
    </source>
</evidence>
<organism evidence="11 12">
    <name type="scientific">Quercus lobata</name>
    <name type="common">Valley oak</name>
    <dbReference type="NCBI Taxonomy" id="97700"/>
    <lineage>
        <taxon>Eukaryota</taxon>
        <taxon>Viridiplantae</taxon>
        <taxon>Streptophyta</taxon>
        <taxon>Embryophyta</taxon>
        <taxon>Tracheophyta</taxon>
        <taxon>Spermatophyta</taxon>
        <taxon>Magnoliopsida</taxon>
        <taxon>eudicotyledons</taxon>
        <taxon>Gunneridae</taxon>
        <taxon>Pentapetalae</taxon>
        <taxon>rosids</taxon>
        <taxon>fabids</taxon>
        <taxon>Fagales</taxon>
        <taxon>Fagaceae</taxon>
        <taxon>Quercus</taxon>
    </lineage>
</organism>
<dbReference type="Proteomes" id="UP000594261">
    <property type="component" value="Chromosome 7"/>
</dbReference>
<dbReference type="PANTHER" id="PTHR48061">
    <property type="entry name" value="LEUCINE-RICH REPEAT RECEPTOR PROTEIN KINASE EMS1-LIKE-RELATED"/>
    <property type="match status" value="1"/>
</dbReference>
<accession>A0A7N2M5J6</accession>
<sequence length="472" mass="52813">MIVLDLSSNQLQGQLSTPLPSVMHLDLSRNNFNSVIPASIGSSIISASFLSLSSNKFHGQIPESICNAKSLRVLDLSHNSLSGTLPQCFSTLSRTLGVLNLRRNNLIGTIFDKFSKYCRLQTLNLNENLLEGVIPMPLANCTNLEVFDIGNNQIHDAFPCHLKKISNLRILVLRSNKFYGSIGCEGPNDTWPMLQIVDLASNNLSGRLSIKSLANSKTMMADNKAYSELKYLHYNAGLGFPSYYQDTITVVSKGLQIELVKILTLFTSIDLSCNNLDRPKPKDLGVLKASYILNLSFNAFTDPIPPSLGKLSELESLDLSSNKLNGEIPMQLADGLTFLLVLNLSFNQLVGPIPFVKQFATFLEASYEGNKGLCGPHLRTKCGSVEPHSPFPTFEDTHSTSRPLIDWKFLSAELGFAFGFGMVIMPLMLLKRWRIRYYKHIDEIFFKIFPQLYLGGKKYRQVRAHRNLMQRH</sequence>
<evidence type="ECO:0000256" key="4">
    <source>
        <dbReference type="ARBA" id="ARBA00022729"/>
    </source>
</evidence>
<comment type="subcellular location">
    <subcellularLocation>
        <location evidence="1">Membrane</location>
        <topology evidence="1">Single-pass type I membrane protein</topology>
    </subcellularLocation>
</comment>
<name>A0A7N2M5J6_QUELO</name>
<keyword evidence="6 10" id="KW-1133">Transmembrane helix</keyword>
<protein>
    <recommendedName>
        <fullName evidence="13">Verticillium wilt resistance-like protein</fullName>
    </recommendedName>
</protein>
<evidence type="ECO:0008006" key="13">
    <source>
        <dbReference type="Google" id="ProtNLM"/>
    </source>
</evidence>
<gene>
    <name evidence="11" type="primary">LOC115951946</name>
</gene>
<evidence type="ECO:0000256" key="10">
    <source>
        <dbReference type="SAM" id="Phobius"/>
    </source>
</evidence>
<evidence type="ECO:0000256" key="7">
    <source>
        <dbReference type="ARBA" id="ARBA00023136"/>
    </source>
</evidence>
<dbReference type="Gene3D" id="3.80.10.10">
    <property type="entry name" value="Ribonuclease Inhibitor"/>
    <property type="match status" value="1"/>
</dbReference>
<evidence type="ECO:0000256" key="9">
    <source>
        <dbReference type="ARBA" id="ARBA00023180"/>
    </source>
</evidence>
<evidence type="ECO:0000256" key="6">
    <source>
        <dbReference type="ARBA" id="ARBA00022989"/>
    </source>
</evidence>
<keyword evidence="3 10" id="KW-0812">Transmembrane</keyword>
<dbReference type="GO" id="GO:0016020">
    <property type="term" value="C:membrane"/>
    <property type="evidence" value="ECO:0007669"/>
    <property type="project" value="UniProtKB-SubCell"/>
</dbReference>
<keyword evidence="7 10" id="KW-0472">Membrane</keyword>
<dbReference type="RefSeq" id="XP_030924920.1">
    <property type="nucleotide sequence ID" value="XM_031069060.1"/>
</dbReference>
<evidence type="ECO:0000313" key="11">
    <source>
        <dbReference type="EnsemblPlants" id="QL07p034173:mrna:CDS:1"/>
    </source>
</evidence>
<dbReference type="InterPro" id="IPR046956">
    <property type="entry name" value="RLP23-like"/>
</dbReference>
<dbReference type="OrthoDB" id="994806at2759"/>
<evidence type="ECO:0000256" key="8">
    <source>
        <dbReference type="ARBA" id="ARBA00023170"/>
    </source>
</evidence>
<reference evidence="11" key="2">
    <citation type="submission" date="2021-01" db="UniProtKB">
        <authorList>
            <consortium name="EnsemblPlants"/>
        </authorList>
    </citation>
    <scope>IDENTIFICATION</scope>
</reference>
<evidence type="ECO:0000313" key="12">
    <source>
        <dbReference type="Proteomes" id="UP000594261"/>
    </source>
</evidence>
<dbReference type="AlphaFoldDB" id="A0A7N2M5J6"/>
<dbReference type="InterPro" id="IPR025875">
    <property type="entry name" value="Leu-rich_rpt_4"/>
</dbReference>
<keyword evidence="4" id="KW-0732">Signal</keyword>
<feature type="transmembrane region" description="Helical" evidence="10">
    <location>
        <begin position="409"/>
        <end position="430"/>
    </location>
</feature>